<comment type="catalytic activity">
    <reaction evidence="8 9">
        <text>2-[(2R,5Z)-2-carboxy-4-methylthiazol-5(2H)-ylidene]ethyl phosphate + 4-amino-2-methyl-5-(diphosphooxymethyl)pyrimidine + 2 H(+) = thiamine phosphate + CO2 + diphosphate</text>
        <dbReference type="Rhea" id="RHEA:47844"/>
        <dbReference type="ChEBI" id="CHEBI:15378"/>
        <dbReference type="ChEBI" id="CHEBI:16526"/>
        <dbReference type="ChEBI" id="CHEBI:33019"/>
        <dbReference type="ChEBI" id="CHEBI:37575"/>
        <dbReference type="ChEBI" id="CHEBI:57841"/>
        <dbReference type="ChEBI" id="CHEBI:62899"/>
        <dbReference type="EC" id="2.5.1.3"/>
    </reaction>
</comment>
<feature type="binding site" evidence="9">
    <location>
        <position position="106"/>
    </location>
    <ligand>
        <name>4-amino-2-methyl-5-(diphosphooxymethyl)pyrimidine</name>
        <dbReference type="ChEBI" id="CHEBI:57841"/>
    </ligand>
</feature>
<dbReference type="InterPro" id="IPR034291">
    <property type="entry name" value="TMP_synthase"/>
</dbReference>
<evidence type="ECO:0000256" key="9">
    <source>
        <dbReference type="HAMAP-Rule" id="MF_00097"/>
    </source>
</evidence>
<evidence type="ECO:0000313" key="11">
    <source>
        <dbReference type="EMBL" id="GAB0057188.1"/>
    </source>
</evidence>
<protein>
    <recommendedName>
        <fullName evidence="9">Thiamine-phosphate synthase</fullName>
        <shortName evidence="9">TP synthase</shortName>
        <shortName evidence="9">TPS</shortName>
        <ecNumber evidence="9">2.5.1.3</ecNumber>
    </recommendedName>
    <alternativeName>
        <fullName evidence="9">Thiamine-phosphate pyrophosphorylase</fullName>
        <shortName evidence="9">TMP pyrophosphorylase</shortName>
        <shortName evidence="9">TMP-PPase</shortName>
    </alternativeName>
</protein>
<feature type="binding site" evidence="9">
    <location>
        <position position="162"/>
    </location>
    <ligand>
        <name>2-[(2R,5Z)-2-carboxy-4-methylthiazol-5(2H)-ylidene]ethyl phosphate</name>
        <dbReference type="ChEBI" id="CHEBI:62899"/>
    </ligand>
</feature>
<comment type="cofactor">
    <cofactor evidence="9">
        <name>Mg(2+)</name>
        <dbReference type="ChEBI" id="CHEBI:18420"/>
    </cofactor>
    <text evidence="9">Binds 1 Mg(2+) ion per subunit.</text>
</comment>
<dbReference type="GO" id="GO:0004789">
    <property type="term" value="F:thiamine-phosphate diphosphorylase activity"/>
    <property type="evidence" value="ECO:0007669"/>
    <property type="project" value="UniProtKB-EC"/>
</dbReference>
<evidence type="ECO:0000256" key="1">
    <source>
        <dbReference type="ARBA" id="ARBA00005165"/>
    </source>
</evidence>
<dbReference type="EC" id="2.5.1.3" evidence="9"/>
<dbReference type="PANTHER" id="PTHR20857">
    <property type="entry name" value="THIAMINE-PHOSPHATE PYROPHOSPHORYLASE"/>
    <property type="match status" value="1"/>
</dbReference>
<dbReference type="HAMAP" id="MF_00097">
    <property type="entry name" value="TMP_synthase"/>
    <property type="match status" value="1"/>
</dbReference>
<comment type="catalytic activity">
    <reaction evidence="6 9">
        <text>4-methyl-5-(2-phosphooxyethyl)-thiazole + 4-amino-2-methyl-5-(diphosphooxymethyl)pyrimidine + H(+) = thiamine phosphate + diphosphate</text>
        <dbReference type="Rhea" id="RHEA:22328"/>
        <dbReference type="ChEBI" id="CHEBI:15378"/>
        <dbReference type="ChEBI" id="CHEBI:33019"/>
        <dbReference type="ChEBI" id="CHEBI:37575"/>
        <dbReference type="ChEBI" id="CHEBI:57841"/>
        <dbReference type="ChEBI" id="CHEBI:58296"/>
        <dbReference type="EC" id="2.5.1.3"/>
    </reaction>
</comment>
<evidence type="ECO:0000313" key="12">
    <source>
        <dbReference type="Proteomes" id="UP001628193"/>
    </source>
</evidence>
<evidence type="ECO:0000256" key="3">
    <source>
        <dbReference type="ARBA" id="ARBA00022723"/>
    </source>
</evidence>
<dbReference type="RefSeq" id="WP_420904891.1">
    <property type="nucleotide sequence ID" value="NZ_BAAFGK010000004.1"/>
</dbReference>
<dbReference type="CDD" id="cd00564">
    <property type="entry name" value="TMP_TenI"/>
    <property type="match status" value="1"/>
</dbReference>
<evidence type="ECO:0000259" key="10">
    <source>
        <dbReference type="Pfam" id="PF02581"/>
    </source>
</evidence>
<evidence type="ECO:0000256" key="7">
    <source>
        <dbReference type="ARBA" id="ARBA00047851"/>
    </source>
</evidence>
<gene>
    <name evidence="11" type="primary">thiE_1</name>
    <name evidence="9" type="synonym">thiE</name>
    <name evidence="11" type="ORF">SIID45300_01511</name>
</gene>
<feature type="binding site" evidence="9">
    <location>
        <position position="68"/>
    </location>
    <ligand>
        <name>Mg(2+)</name>
        <dbReference type="ChEBI" id="CHEBI:18420"/>
    </ligand>
</feature>
<feature type="domain" description="Thiamine phosphate synthase/TenI" evidence="10">
    <location>
        <begin position="7"/>
        <end position="185"/>
    </location>
</feature>
<dbReference type="SUPFAM" id="SSF51391">
    <property type="entry name" value="Thiamin phosphate synthase"/>
    <property type="match status" value="1"/>
</dbReference>
<evidence type="ECO:0000256" key="4">
    <source>
        <dbReference type="ARBA" id="ARBA00022842"/>
    </source>
</evidence>
<dbReference type="Pfam" id="PF02581">
    <property type="entry name" value="TMP-TENI"/>
    <property type="match status" value="1"/>
</dbReference>
<keyword evidence="2 9" id="KW-0808">Transferase</keyword>
<comment type="similarity">
    <text evidence="9">Belongs to the thiamine-phosphate synthase family.</text>
</comment>
<keyword evidence="4 9" id="KW-0460">Magnesium</keyword>
<reference evidence="11 12" key="1">
    <citation type="submission" date="2024-05" db="EMBL/GenBank/DDBJ databases">
        <authorList>
            <consortium name="Candidatus Magnetaquicoccaceae bacterium FCR-1 genome sequencing consortium"/>
            <person name="Shimoshige H."/>
            <person name="Shimamura S."/>
            <person name="Taoka A."/>
            <person name="Kobayashi H."/>
            <person name="Maekawa T."/>
        </authorList>
    </citation>
    <scope>NUCLEOTIDE SEQUENCE [LARGE SCALE GENOMIC DNA]</scope>
    <source>
        <strain evidence="11 12">FCR-1</strain>
    </source>
</reference>
<comment type="function">
    <text evidence="9">Condenses 4-methyl-5-(beta-hydroxyethyl)thiazole monophosphate (THZ-P) and 2-methyl-4-amino-5-hydroxymethyl pyrimidine pyrophosphate (HMP-PP) to form thiamine monophosphate (TMP).</text>
</comment>
<dbReference type="PANTHER" id="PTHR20857:SF15">
    <property type="entry name" value="THIAMINE-PHOSPHATE SYNTHASE"/>
    <property type="match status" value="1"/>
</dbReference>
<feature type="binding site" evidence="9">
    <location>
        <position position="135"/>
    </location>
    <ligand>
        <name>4-amino-2-methyl-5-(diphosphooxymethyl)pyrimidine</name>
        <dbReference type="ChEBI" id="CHEBI:57841"/>
    </ligand>
</feature>
<evidence type="ECO:0000256" key="5">
    <source>
        <dbReference type="ARBA" id="ARBA00022977"/>
    </source>
</evidence>
<comment type="caution">
    <text evidence="9">Lacks conserved residue(s) required for the propagation of feature annotation.</text>
</comment>
<keyword evidence="5 9" id="KW-0784">Thiamine biosynthesis</keyword>
<organism evidence="11 12">
    <name type="scientific">Candidatus Magnetaquiglobus chichijimensis</name>
    <dbReference type="NCBI Taxonomy" id="3141448"/>
    <lineage>
        <taxon>Bacteria</taxon>
        <taxon>Pseudomonadati</taxon>
        <taxon>Pseudomonadota</taxon>
        <taxon>Magnetococcia</taxon>
        <taxon>Magnetococcales</taxon>
        <taxon>Candidatus Magnetaquicoccaceae</taxon>
        <taxon>Candidatus Magnetaquiglobus</taxon>
    </lineage>
</organism>
<dbReference type="Proteomes" id="UP001628193">
    <property type="component" value="Unassembled WGS sequence"/>
</dbReference>
<accession>A0ABQ0C8I6</accession>
<name>A0ABQ0C8I6_9PROT</name>
<evidence type="ECO:0000256" key="8">
    <source>
        <dbReference type="ARBA" id="ARBA00047883"/>
    </source>
</evidence>
<comment type="caution">
    <text evidence="11">The sequence shown here is derived from an EMBL/GenBank/DDBJ whole genome shotgun (WGS) entry which is preliminary data.</text>
</comment>
<keyword evidence="3 9" id="KW-0479">Metal-binding</keyword>
<sequence>MPTPPKLLLITDTPLPSDLDRTIARALTGGIFDLLIRDKGTSDAHLEPLARSLRTILHAAGGRLLLHERPEMALRIDADGLHLSEHGMETAQARRLLGTNRLLGRSCHSVACAQKHLLAGGDYVTLSPVFVTLSHPDATPLGLERFATMRDAIPGPVLALGGIEGENAHAVWQAGASGIALIRGVFQAQDPADAVRKLLIMGQSCASIAP</sequence>
<reference evidence="11 12" key="2">
    <citation type="submission" date="2024-09" db="EMBL/GenBank/DDBJ databases">
        <title>Draft genome sequence of Candidatus Magnetaquicoccaceae bacterium FCR-1.</title>
        <authorList>
            <person name="Shimoshige H."/>
            <person name="Shimamura S."/>
            <person name="Taoka A."/>
            <person name="Kobayashi H."/>
            <person name="Maekawa T."/>
        </authorList>
    </citation>
    <scope>NUCLEOTIDE SEQUENCE [LARGE SCALE GENOMIC DNA]</scope>
    <source>
        <strain evidence="11 12">FCR-1</strain>
    </source>
</reference>
<dbReference type="EMBL" id="BAAFGK010000004">
    <property type="protein sequence ID" value="GAB0057188.1"/>
    <property type="molecule type" value="Genomic_DNA"/>
</dbReference>
<comment type="catalytic activity">
    <reaction evidence="7 9">
        <text>2-(2-carboxy-4-methylthiazol-5-yl)ethyl phosphate + 4-amino-2-methyl-5-(diphosphooxymethyl)pyrimidine + 2 H(+) = thiamine phosphate + CO2 + diphosphate</text>
        <dbReference type="Rhea" id="RHEA:47848"/>
        <dbReference type="ChEBI" id="CHEBI:15378"/>
        <dbReference type="ChEBI" id="CHEBI:16526"/>
        <dbReference type="ChEBI" id="CHEBI:33019"/>
        <dbReference type="ChEBI" id="CHEBI:37575"/>
        <dbReference type="ChEBI" id="CHEBI:57841"/>
        <dbReference type="ChEBI" id="CHEBI:62890"/>
        <dbReference type="EC" id="2.5.1.3"/>
    </reaction>
</comment>
<comment type="pathway">
    <text evidence="1 9">Cofactor biosynthesis; thiamine diphosphate biosynthesis; thiamine phosphate from 4-amino-2-methyl-5-diphosphomethylpyrimidine and 4-methyl-5-(2-phosphoethyl)-thiazole: step 1/1.</text>
</comment>
<dbReference type="InterPro" id="IPR022998">
    <property type="entry name" value="ThiamineP_synth_TenI"/>
</dbReference>
<dbReference type="InterPro" id="IPR036206">
    <property type="entry name" value="ThiamineP_synth_sf"/>
</dbReference>
<proteinExistence type="inferred from homology"/>
<dbReference type="InterPro" id="IPR013785">
    <property type="entry name" value="Aldolase_TIM"/>
</dbReference>
<dbReference type="Gene3D" id="3.20.20.70">
    <property type="entry name" value="Aldolase class I"/>
    <property type="match status" value="1"/>
</dbReference>
<evidence type="ECO:0000256" key="2">
    <source>
        <dbReference type="ARBA" id="ARBA00022679"/>
    </source>
</evidence>
<evidence type="ECO:0000256" key="6">
    <source>
        <dbReference type="ARBA" id="ARBA00047334"/>
    </source>
</evidence>
<keyword evidence="12" id="KW-1185">Reference proteome</keyword>
<feature type="binding site" evidence="9">
    <location>
        <begin position="132"/>
        <end position="134"/>
    </location>
    <ligand>
        <name>2-[(2R,5Z)-2-carboxy-4-methylthiazol-5(2H)-ylidene]ethyl phosphate</name>
        <dbReference type="ChEBI" id="CHEBI:62899"/>
    </ligand>
</feature>